<organism evidence="2 3">
    <name type="scientific">Hebeloma cylindrosporum</name>
    <dbReference type="NCBI Taxonomy" id="76867"/>
    <lineage>
        <taxon>Eukaryota</taxon>
        <taxon>Fungi</taxon>
        <taxon>Dikarya</taxon>
        <taxon>Basidiomycota</taxon>
        <taxon>Agaricomycotina</taxon>
        <taxon>Agaricomycetes</taxon>
        <taxon>Agaricomycetidae</taxon>
        <taxon>Agaricales</taxon>
        <taxon>Agaricineae</taxon>
        <taxon>Hymenogastraceae</taxon>
        <taxon>Hebeloma</taxon>
    </lineage>
</organism>
<dbReference type="AlphaFoldDB" id="A0A0C3C2N3"/>
<dbReference type="STRING" id="686832.A0A0C3C2N3"/>
<feature type="region of interest" description="Disordered" evidence="1">
    <location>
        <begin position="504"/>
        <end position="544"/>
    </location>
</feature>
<evidence type="ECO:0000256" key="1">
    <source>
        <dbReference type="SAM" id="MobiDB-lite"/>
    </source>
</evidence>
<dbReference type="EMBL" id="KN831790">
    <property type="protein sequence ID" value="KIM38534.1"/>
    <property type="molecule type" value="Genomic_DNA"/>
</dbReference>
<accession>A0A0C3C2N3</accession>
<dbReference type="Proteomes" id="UP000053424">
    <property type="component" value="Unassembled WGS sequence"/>
</dbReference>
<protein>
    <submittedName>
        <fullName evidence="2">Uncharacterized protein</fullName>
    </submittedName>
</protein>
<feature type="compositionally biased region" description="Polar residues" evidence="1">
    <location>
        <begin position="532"/>
        <end position="541"/>
    </location>
</feature>
<name>A0A0C3C2N3_HEBCY</name>
<dbReference type="HOGENOM" id="CLU_015055_0_0_1"/>
<dbReference type="OrthoDB" id="3033067at2759"/>
<reference evidence="3" key="2">
    <citation type="submission" date="2015-01" db="EMBL/GenBank/DDBJ databases">
        <title>Evolutionary Origins and Diversification of the Mycorrhizal Mutualists.</title>
        <authorList>
            <consortium name="DOE Joint Genome Institute"/>
            <consortium name="Mycorrhizal Genomics Consortium"/>
            <person name="Kohler A."/>
            <person name="Kuo A."/>
            <person name="Nagy L.G."/>
            <person name="Floudas D."/>
            <person name="Copeland A."/>
            <person name="Barry K.W."/>
            <person name="Cichocki N."/>
            <person name="Veneault-Fourrey C."/>
            <person name="LaButti K."/>
            <person name="Lindquist E.A."/>
            <person name="Lipzen A."/>
            <person name="Lundell T."/>
            <person name="Morin E."/>
            <person name="Murat C."/>
            <person name="Riley R."/>
            <person name="Ohm R."/>
            <person name="Sun H."/>
            <person name="Tunlid A."/>
            <person name="Henrissat B."/>
            <person name="Grigoriev I.V."/>
            <person name="Hibbett D.S."/>
            <person name="Martin F."/>
        </authorList>
    </citation>
    <scope>NUCLEOTIDE SEQUENCE [LARGE SCALE GENOMIC DNA]</scope>
    <source>
        <strain evidence="3">h7</strain>
    </source>
</reference>
<evidence type="ECO:0000313" key="2">
    <source>
        <dbReference type="EMBL" id="KIM38534.1"/>
    </source>
</evidence>
<proteinExistence type="predicted"/>
<gene>
    <name evidence="2" type="ORF">M413DRAFT_12738</name>
</gene>
<reference evidence="2 3" key="1">
    <citation type="submission" date="2014-04" db="EMBL/GenBank/DDBJ databases">
        <authorList>
            <consortium name="DOE Joint Genome Institute"/>
            <person name="Kuo A."/>
            <person name="Gay G."/>
            <person name="Dore J."/>
            <person name="Kohler A."/>
            <person name="Nagy L.G."/>
            <person name="Floudas D."/>
            <person name="Copeland A."/>
            <person name="Barry K.W."/>
            <person name="Cichocki N."/>
            <person name="Veneault-Fourrey C."/>
            <person name="LaButti K."/>
            <person name="Lindquist E.A."/>
            <person name="Lipzen A."/>
            <person name="Lundell T."/>
            <person name="Morin E."/>
            <person name="Murat C."/>
            <person name="Sun H."/>
            <person name="Tunlid A."/>
            <person name="Henrissat B."/>
            <person name="Grigoriev I.V."/>
            <person name="Hibbett D.S."/>
            <person name="Martin F."/>
            <person name="Nordberg H.P."/>
            <person name="Cantor M.N."/>
            <person name="Hua S.X."/>
        </authorList>
    </citation>
    <scope>NUCLEOTIDE SEQUENCE [LARGE SCALE GENOMIC DNA]</scope>
    <source>
        <strain evidence="3">h7</strain>
    </source>
</reference>
<sequence length="716" mass="78042">MANTNLPVRLALSTIVNPGAFCGSRKEFLMGEKAAHSAAMAGGYGADALALIQRRYFKCYPVDLPHFEEPTAEHLAVVDDDATEPEPEEPNPEVMTKEECEAVTAELEKRQKILYFCKAQIKRWMAYQYMKDQDLNPKESGANNPYHALLFQLTGKEMGHPRRKTPINVWRKTQHSAIEAKVKARAANSGTTQDNLAALRDKLAREMFAALTPSEQEHWKNQANTESDIALAAWKRDMESDPLTDPADRQRCIQGLVRVAQPFLDMICKATGWKATLIAGGPEPAHDGRLNVISVHSGVTPGDIKMNFGRAERTHFKKHIIPIFGSFLQKCYSPEECRARALQVEAGFLPLEADELEMDGATIDSVAIEGSTPPPQAAGPFSPANTSTCSSTFSTFASRFLQANISTFATFAPTFSRTNASTFSSSIASAFITAFSSSIASAFTTAFSSSIASTFATACSSSIANTFTTPCSSSIAPSIGYAHIQAASTSDTTIPPKGIAQVVQQEVAQDDDPESNAHGRKRGIRAAEAGANPSSVPQTTDDPLPKHMRTCNGAAAVIPPLSTPSSSTPAPHFGAPWFALIRAWVDFEVCHEFKEVVKLGAKHRPACVGEWMQRRRSTTWRPPLTGSLAYEAKFMKWWIGLQPKWCLLDDGEIDFSAVEGDLDELRRPGLRGLVSVLVGLFYWALELKSENKGHEQWSIAVADCRLVCGHLLASAA</sequence>
<keyword evidence="3" id="KW-1185">Reference proteome</keyword>
<evidence type="ECO:0000313" key="3">
    <source>
        <dbReference type="Proteomes" id="UP000053424"/>
    </source>
</evidence>